<feature type="region of interest" description="Disordered" evidence="8">
    <location>
        <begin position="592"/>
        <end position="614"/>
    </location>
</feature>
<feature type="compositionally biased region" description="Acidic residues" evidence="8">
    <location>
        <begin position="593"/>
        <end position="602"/>
    </location>
</feature>
<feature type="transmembrane region" description="Helical" evidence="7">
    <location>
        <begin position="322"/>
        <end position="345"/>
    </location>
</feature>
<keyword evidence="3" id="KW-1003">Cell membrane</keyword>
<dbReference type="GO" id="GO:0005886">
    <property type="term" value="C:plasma membrane"/>
    <property type="evidence" value="ECO:0007669"/>
    <property type="project" value="UniProtKB-SubCell"/>
</dbReference>
<protein>
    <recommendedName>
        <fullName evidence="7">XK-related protein</fullName>
    </recommendedName>
</protein>
<dbReference type="OrthoDB" id="6356248at2759"/>
<evidence type="ECO:0000313" key="9">
    <source>
        <dbReference type="EMBL" id="CAB3372813.1"/>
    </source>
</evidence>
<evidence type="ECO:0000256" key="6">
    <source>
        <dbReference type="ARBA" id="ARBA00023136"/>
    </source>
</evidence>
<feature type="transmembrane region" description="Helical" evidence="7">
    <location>
        <begin position="156"/>
        <end position="177"/>
    </location>
</feature>
<dbReference type="InterPro" id="IPR050895">
    <property type="entry name" value="XK-related_scramblase"/>
</dbReference>
<evidence type="ECO:0000313" key="10">
    <source>
        <dbReference type="Proteomes" id="UP000494165"/>
    </source>
</evidence>
<feature type="region of interest" description="Disordered" evidence="8">
    <location>
        <begin position="382"/>
        <end position="415"/>
    </location>
</feature>
<keyword evidence="10" id="KW-1185">Reference proteome</keyword>
<gene>
    <name evidence="9" type="ORF">CLODIP_2_CD01896</name>
</gene>
<feature type="transmembrane region" description="Helical" evidence="7">
    <location>
        <begin position="27"/>
        <end position="49"/>
    </location>
</feature>
<evidence type="ECO:0000256" key="8">
    <source>
        <dbReference type="SAM" id="MobiDB-lite"/>
    </source>
</evidence>
<feature type="compositionally biased region" description="Polar residues" evidence="8">
    <location>
        <begin position="382"/>
        <end position="410"/>
    </location>
</feature>
<name>A0A8S1CMH7_9INSE</name>
<dbReference type="EMBL" id="CADEPI010000077">
    <property type="protein sequence ID" value="CAB3372813.1"/>
    <property type="molecule type" value="Genomic_DNA"/>
</dbReference>
<dbReference type="InterPro" id="IPR018629">
    <property type="entry name" value="XK-rel"/>
</dbReference>
<evidence type="ECO:0000256" key="2">
    <source>
        <dbReference type="ARBA" id="ARBA00008789"/>
    </source>
</evidence>
<keyword evidence="5 7" id="KW-1133">Transmembrane helix</keyword>
<accession>A0A8S1CMH7</accession>
<evidence type="ECO:0000256" key="1">
    <source>
        <dbReference type="ARBA" id="ARBA00004651"/>
    </source>
</evidence>
<keyword evidence="6 7" id="KW-0472">Membrane</keyword>
<comment type="similarity">
    <text evidence="2 7">Belongs to the XK family.</text>
</comment>
<dbReference type="Pfam" id="PF09815">
    <property type="entry name" value="XK-related"/>
    <property type="match status" value="1"/>
</dbReference>
<feature type="transmembrane region" description="Helical" evidence="7">
    <location>
        <begin position="213"/>
        <end position="237"/>
    </location>
</feature>
<feature type="transmembrane region" description="Helical" evidence="7">
    <location>
        <begin position="56"/>
        <end position="78"/>
    </location>
</feature>
<feature type="transmembrane region" description="Helical" evidence="7">
    <location>
        <begin position="281"/>
        <end position="302"/>
    </location>
</feature>
<proteinExistence type="inferred from homology"/>
<evidence type="ECO:0000256" key="3">
    <source>
        <dbReference type="ARBA" id="ARBA00022475"/>
    </source>
</evidence>
<keyword evidence="4 7" id="KW-0812">Transmembrane</keyword>
<sequence>MAAEKSQVLNSSQENGSIKSCSRLIDILFIGFSICTLLIDLGTDILLVVEYFNKEYYSWAWLTLALLVLPLLVVEGFSFRWHSQDGNDTLVTRIAHIVLLGIAHRYVEAIRAAVRETPQLLLSQQRDLCLLHLFNSFLESAPQLILQLYITASLGALLPWTGISLVASLFSLAWAIASYTRAMRRSRPDKKPASSAALTFQATWRAGTLTARILSLTVLALISPMWMMIFLGLHWLGMTIWAIAQRTDFCSTWWEERGYNMVVGVIYCFCFFNLQEGPSRYRAFIFYSVTTLENAVCVAAFALWGKESAFRLTTTHIGDVKLLVLVVALSTLIGLSSMLLYYAFFHPAGNIFPCMPKDDLEARHNLSDDVGRSTLRSLRHVLTSTPESSPQRSQLSAAVTLSSAENSPATLEQPEKLSLENELVQSLSPESHLSEQQLKRRPICDISLSELDGLSPPRSPILPVALTITLATGLNSGSLAAHLSSRLLSADLSPRSLSEDKEEVYSTCPSAHDYENMCAVGITRETWGLRHWDGYSSNIATHDTSVARLCRRDPRRDTLVSSSTYSSLSSNYSDSESETYIYVRPMGLPLDPIAEESLDDTSSENQSSGPHASCSSLVTTIEEIRLSQDLFKTVVALEEPTDEVDDWLWQPLSQTEIDFLARLQPTETATDELTPRPPNRLRRKFSLLRDRFELPTLVESKKEVEIVPAVEKAVARKVNQWDNLARREPLMPIGMAS</sequence>
<evidence type="ECO:0000256" key="4">
    <source>
        <dbReference type="ARBA" id="ARBA00022692"/>
    </source>
</evidence>
<feature type="compositionally biased region" description="Polar residues" evidence="8">
    <location>
        <begin position="603"/>
        <end position="614"/>
    </location>
</feature>
<organism evidence="9 10">
    <name type="scientific">Cloeon dipterum</name>
    <dbReference type="NCBI Taxonomy" id="197152"/>
    <lineage>
        <taxon>Eukaryota</taxon>
        <taxon>Metazoa</taxon>
        <taxon>Ecdysozoa</taxon>
        <taxon>Arthropoda</taxon>
        <taxon>Hexapoda</taxon>
        <taxon>Insecta</taxon>
        <taxon>Pterygota</taxon>
        <taxon>Palaeoptera</taxon>
        <taxon>Ephemeroptera</taxon>
        <taxon>Pisciforma</taxon>
        <taxon>Baetidae</taxon>
        <taxon>Cloeon</taxon>
    </lineage>
</organism>
<dbReference type="AlphaFoldDB" id="A0A8S1CMH7"/>
<reference evidence="9 10" key="1">
    <citation type="submission" date="2020-04" db="EMBL/GenBank/DDBJ databases">
        <authorList>
            <person name="Alioto T."/>
            <person name="Alioto T."/>
            <person name="Gomez Garrido J."/>
        </authorList>
    </citation>
    <scope>NUCLEOTIDE SEQUENCE [LARGE SCALE GENOMIC DNA]</scope>
</reference>
<dbReference type="PANTHER" id="PTHR16024:SF28">
    <property type="entry name" value="XK-RELATED PROTEIN"/>
    <property type="match status" value="1"/>
</dbReference>
<evidence type="ECO:0000256" key="7">
    <source>
        <dbReference type="RuleBase" id="RU910716"/>
    </source>
</evidence>
<comment type="subcellular location">
    <subcellularLocation>
        <location evidence="1">Cell membrane</location>
        <topology evidence="1">Multi-pass membrane protein</topology>
    </subcellularLocation>
    <subcellularLocation>
        <location evidence="7">Membrane</location>
        <topology evidence="7">Multi-pass membrane protein</topology>
    </subcellularLocation>
</comment>
<dbReference type="PANTHER" id="PTHR16024">
    <property type="entry name" value="XK-RELATED PROTEIN"/>
    <property type="match status" value="1"/>
</dbReference>
<dbReference type="Proteomes" id="UP000494165">
    <property type="component" value="Unassembled WGS sequence"/>
</dbReference>
<comment type="caution">
    <text evidence="9">The sequence shown here is derived from an EMBL/GenBank/DDBJ whole genome shotgun (WGS) entry which is preliminary data.</text>
</comment>
<evidence type="ECO:0000256" key="5">
    <source>
        <dbReference type="ARBA" id="ARBA00022989"/>
    </source>
</evidence>